<comment type="caution">
    <text evidence="6">The sequence shown here is derived from an EMBL/GenBank/DDBJ whole genome shotgun (WGS) entry which is preliminary data.</text>
</comment>
<evidence type="ECO:0000256" key="4">
    <source>
        <dbReference type="PROSITE-ProRule" id="PRU00335"/>
    </source>
</evidence>
<feature type="DNA-binding region" description="H-T-H motif" evidence="4">
    <location>
        <begin position="32"/>
        <end position="51"/>
    </location>
</feature>
<evidence type="ECO:0000259" key="5">
    <source>
        <dbReference type="PROSITE" id="PS50977"/>
    </source>
</evidence>
<dbReference type="InterPro" id="IPR036271">
    <property type="entry name" value="Tet_transcr_reg_TetR-rel_C_sf"/>
</dbReference>
<dbReference type="Proteomes" id="UP000006772">
    <property type="component" value="Unassembled WGS sequence"/>
</dbReference>
<gene>
    <name evidence="6" type="ORF">HFRIS_012774</name>
</gene>
<dbReference type="InterPro" id="IPR001647">
    <property type="entry name" value="HTH_TetR"/>
</dbReference>
<dbReference type="GO" id="GO:0003677">
    <property type="term" value="F:DNA binding"/>
    <property type="evidence" value="ECO:0007669"/>
    <property type="project" value="UniProtKB-UniRule"/>
</dbReference>
<dbReference type="PANTHER" id="PTHR47506">
    <property type="entry name" value="TRANSCRIPTIONAL REGULATORY PROTEIN"/>
    <property type="match status" value="1"/>
</dbReference>
<evidence type="ECO:0000256" key="2">
    <source>
        <dbReference type="ARBA" id="ARBA00023125"/>
    </source>
</evidence>
<evidence type="ECO:0000313" key="7">
    <source>
        <dbReference type="Proteomes" id="UP000006772"/>
    </source>
</evidence>
<feature type="domain" description="HTH tetR-type" evidence="5">
    <location>
        <begin position="9"/>
        <end position="69"/>
    </location>
</feature>
<keyword evidence="3" id="KW-0804">Transcription</keyword>
<keyword evidence="1" id="KW-0805">Transcription regulation</keyword>
<organism evidence="6 7">
    <name type="scientific">Herbaspirillum frisingense GSF30</name>
    <dbReference type="NCBI Taxonomy" id="864073"/>
    <lineage>
        <taxon>Bacteria</taxon>
        <taxon>Pseudomonadati</taxon>
        <taxon>Pseudomonadota</taxon>
        <taxon>Betaproteobacteria</taxon>
        <taxon>Burkholderiales</taxon>
        <taxon>Oxalobacteraceae</taxon>
        <taxon>Herbaspirillum</taxon>
    </lineage>
</organism>
<keyword evidence="2 4" id="KW-0238">DNA-binding</keyword>
<dbReference type="Gene3D" id="1.10.10.60">
    <property type="entry name" value="Homeodomain-like"/>
    <property type="match status" value="1"/>
</dbReference>
<dbReference type="InterPro" id="IPR009057">
    <property type="entry name" value="Homeodomain-like_sf"/>
</dbReference>
<proteinExistence type="predicted"/>
<dbReference type="PANTHER" id="PTHR47506:SF7">
    <property type="entry name" value="TRANSCRIPTIONAL REGULATORY PROTEIN"/>
    <property type="match status" value="1"/>
</dbReference>
<evidence type="ECO:0000256" key="3">
    <source>
        <dbReference type="ARBA" id="ARBA00023163"/>
    </source>
</evidence>
<dbReference type="Pfam" id="PF00440">
    <property type="entry name" value="TetR_N"/>
    <property type="match status" value="1"/>
</dbReference>
<evidence type="ECO:0000313" key="6">
    <source>
        <dbReference type="EMBL" id="EOA04361.1"/>
    </source>
</evidence>
<accession>A0AAI9IDX1</accession>
<protein>
    <submittedName>
        <fullName evidence="6">TetR family transcriptional regulator</fullName>
    </submittedName>
</protein>
<dbReference type="EMBL" id="AEEC02000016">
    <property type="protein sequence ID" value="EOA04361.1"/>
    <property type="molecule type" value="Genomic_DNA"/>
</dbReference>
<dbReference type="SUPFAM" id="SSF48498">
    <property type="entry name" value="Tetracyclin repressor-like, C-terminal domain"/>
    <property type="match status" value="1"/>
</dbReference>
<dbReference type="Pfam" id="PF21993">
    <property type="entry name" value="TetR_C_13_2"/>
    <property type="match status" value="1"/>
</dbReference>
<dbReference type="PRINTS" id="PR00455">
    <property type="entry name" value="HTHTETR"/>
</dbReference>
<name>A0AAI9IDX1_9BURK</name>
<sequence>MRKSNAETAETRKRILAIASGLFLKNGIAATAISDVMSAAGLTQGGFYRHFTSKEHLVADANAVAFDFIVANLDEATRGMSPREAVQQIVFHYLRQHMGQDPRMLCPLANLSTELGHADQQVKEVVTAGYSRFVKLFAAHLMRLDYQDYIGLAESIVSVIVGAVSLARMADDQALVDTIVGNAENTVQLLLQSAPTQTDLVTARP</sequence>
<dbReference type="SUPFAM" id="SSF46689">
    <property type="entry name" value="Homeodomain-like"/>
    <property type="match status" value="1"/>
</dbReference>
<evidence type="ECO:0000256" key="1">
    <source>
        <dbReference type="ARBA" id="ARBA00023015"/>
    </source>
</evidence>
<dbReference type="Gene3D" id="1.10.357.10">
    <property type="entry name" value="Tetracycline Repressor, domain 2"/>
    <property type="match status" value="1"/>
</dbReference>
<dbReference type="PROSITE" id="PS50977">
    <property type="entry name" value="HTH_TETR_2"/>
    <property type="match status" value="1"/>
</dbReference>
<reference evidence="6 7" key="1">
    <citation type="journal article" date="2013" name="Front. Microbiol.">
        <title>The genome of the endophytic bacterium H. frisingense GSF30(T) identifies diverse strategies in the Herbaspirillum genus to interact with plants.</title>
        <authorList>
            <person name="Straub D."/>
            <person name="Rothballer M."/>
            <person name="Hartmann A."/>
            <person name="Ludewig U."/>
        </authorList>
    </citation>
    <scope>NUCLEOTIDE SEQUENCE [LARGE SCALE GENOMIC DNA]</scope>
    <source>
        <strain evidence="6 7">GSF30</strain>
    </source>
</reference>
<dbReference type="AlphaFoldDB" id="A0AAI9IDX1"/>
<dbReference type="RefSeq" id="WP_006463772.1">
    <property type="nucleotide sequence ID" value="NZ_AEEC02000016.1"/>
</dbReference>
<dbReference type="InterPro" id="IPR054156">
    <property type="entry name" value="YxaF_TetR_C"/>
</dbReference>